<sequence>MSVPFSFELFPPRTPKVAARMPEIARALGRVHPDFISVTFGAGGSSRGASLDVLALIRDETTARPLAHLTCVGSSFAQAAEIITEFLDEGITDFLALRGDPPAGLTEHDEFLSDLRSGAELAQLIDGVRQQHLPRELGPIAGRWHVRTPPAGITAVAAYPNGHPQSRSLEQDFDALLAKEAAGATLAITQLFFEADDYFAFVEGARAHGVTMEIRPGIMPVTSLPRLVRMSQLAGEEVPERLHRSLDACHSDEARRELGIAHATAMCHDLVAHGARGLHLYTHNRTDEPLELLSRLGLVDRTTLATAERTTTAA</sequence>
<dbReference type="InterPro" id="IPR003171">
    <property type="entry name" value="Mehydrof_redctse-like"/>
</dbReference>
<name>A0ABW5UYE3_9MICO</name>
<accession>A0ABW5UYE3</accession>
<dbReference type="RefSeq" id="WP_019619640.1">
    <property type="nucleotide sequence ID" value="NZ_JBHUNE010000006.1"/>
</dbReference>
<evidence type="ECO:0000313" key="10">
    <source>
        <dbReference type="Proteomes" id="UP001597492"/>
    </source>
</evidence>
<evidence type="ECO:0000256" key="2">
    <source>
        <dbReference type="ARBA" id="ARBA00004777"/>
    </source>
</evidence>
<evidence type="ECO:0000313" key="9">
    <source>
        <dbReference type="EMBL" id="MFD2758255.1"/>
    </source>
</evidence>
<dbReference type="Pfam" id="PF02219">
    <property type="entry name" value="MTHFR"/>
    <property type="match status" value="1"/>
</dbReference>
<evidence type="ECO:0000256" key="3">
    <source>
        <dbReference type="ARBA" id="ARBA00006743"/>
    </source>
</evidence>
<dbReference type="PANTHER" id="PTHR45754:SF3">
    <property type="entry name" value="METHYLENETETRAHYDROFOLATE REDUCTASE (NADPH)"/>
    <property type="match status" value="1"/>
</dbReference>
<gene>
    <name evidence="9" type="ORF">ACFSW7_07675</name>
</gene>
<keyword evidence="5 8" id="KW-0274">FAD</keyword>
<reference evidence="10" key="1">
    <citation type="journal article" date="2019" name="Int. J. Syst. Evol. Microbiol.">
        <title>The Global Catalogue of Microorganisms (GCM) 10K type strain sequencing project: providing services to taxonomists for standard genome sequencing and annotation.</title>
        <authorList>
            <consortium name="The Broad Institute Genomics Platform"/>
            <consortium name="The Broad Institute Genome Sequencing Center for Infectious Disease"/>
            <person name="Wu L."/>
            <person name="Ma J."/>
        </authorList>
    </citation>
    <scope>NUCLEOTIDE SEQUENCE [LARGE SCALE GENOMIC DNA]</scope>
    <source>
        <strain evidence="10">TISTR 1514</strain>
    </source>
</reference>
<comment type="catalytic activity">
    <reaction evidence="7">
        <text>(6S)-5-methyl-5,6,7,8-tetrahydrofolate + NAD(+) = (6R)-5,10-methylene-5,6,7,8-tetrahydrofolate + NADH + H(+)</text>
        <dbReference type="Rhea" id="RHEA:19821"/>
        <dbReference type="ChEBI" id="CHEBI:15378"/>
        <dbReference type="ChEBI" id="CHEBI:15636"/>
        <dbReference type="ChEBI" id="CHEBI:18608"/>
        <dbReference type="ChEBI" id="CHEBI:57540"/>
        <dbReference type="ChEBI" id="CHEBI:57945"/>
        <dbReference type="EC" id="1.5.1.54"/>
    </reaction>
    <physiologicalReaction direction="right-to-left" evidence="7">
        <dbReference type="Rhea" id="RHEA:19823"/>
    </physiologicalReaction>
</comment>
<evidence type="ECO:0000256" key="5">
    <source>
        <dbReference type="ARBA" id="ARBA00022827"/>
    </source>
</evidence>
<proteinExistence type="inferred from homology"/>
<dbReference type="CDD" id="cd00537">
    <property type="entry name" value="MTHFR"/>
    <property type="match status" value="1"/>
</dbReference>
<dbReference type="Proteomes" id="UP001597492">
    <property type="component" value="Unassembled WGS sequence"/>
</dbReference>
<comment type="similarity">
    <text evidence="3 8">Belongs to the methylenetetrahydrofolate reductase family.</text>
</comment>
<organism evidence="9 10">
    <name type="scientific">Gulosibacter faecalis</name>
    <dbReference type="NCBI Taxonomy" id="272240"/>
    <lineage>
        <taxon>Bacteria</taxon>
        <taxon>Bacillati</taxon>
        <taxon>Actinomycetota</taxon>
        <taxon>Actinomycetes</taxon>
        <taxon>Micrococcales</taxon>
        <taxon>Microbacteriaceae</taxon>
        <taxon>Gulosibacter</taxon>
    </lineage>
</organism>
<dbReference type="InterPro" id="IPR029041">
    <property type="entry name" value="FAD-linked_oxidoreductase-like"/>
</dbReference>
<evidence type="ECO:0000256" key="8">
    <source>
        <dbReference type="RuleBase" id="RU003862"/>
    </source>
</evidence>
<comment type="cofactor">
    <cofactor evidence="1 8">
        <name>FAD</name>
        <dbReference type="ChEBI" id="CHEBI:57692"/>
    </cofactor>
</comment>
<dbReference type="EMBL" id="JBHUNE010000006">
    <property type="protein sequence ID" value="MFD2758255.1"/>
    <property type="molecule type" value="Genomic_DNA"/>
</dbReference>
<dbReference type="SUPFAM" id="SSF51730">
    <property type="entry name" value="FAD-linked oxidoreductase"/>
    <property type="match status" value="1"/>
</dbReference>
<evidence type="ECO:0000256" key="6">
    <source>
        <dbReference type="ARBA" id="ARBA00023002"/>
    </source>
</evidence>
<evidence type="ECO:0000256" key="1">
    <source>
        <dbReference type="ARBA" id="ARBA00001974"/>
    </source>
</evidence>
<keyword evidence="10" id="KW-1185">Reference proteome</keyword>
<dbReference type="Gene3D" id="3.20.20.220">
    <property type="match status" value="1"/>
</dbReference>
<dbReference type="PANTHER" id="PTHR45754">
    <property type="entry name" value="METHYLENETETRAHYDROFOLATE REDUCTASE"/>
    <property type="match status" value="1"/>
</dbReference>
<evidence type="ECO:0000256" key="4">
    <source>
        <dbReference type="ARBA" id="ARBA00022630"/>
    </source>
</evidence>
<keyword evidence="6 8" id="KW-0560">Oxidoreductase</keyword>
<comment type="caution">
    <text evidence="9">The sequence shown here is derived from an EMBL/GenBank/DDBJ whole genome shotgun (WGS) entry which is preliminary data.</text>
</comment>
<keyword evidence="4 8" id="KW-0285">Flavoprotein</keyword>
<evidence type="ECO:0000256" key="7">
    <source>
        <dbReference type="ARBA" id="ARBA00048628"/>
    </source>
</evidence>
<comment type="pathway">
    <text evidence="2 8">One-carbon metabolism; tetrahydrofolate interconversion.</text>
</comment>
<protein>
    <recommendedName>
        <fullName evidence="8">Methylenetetrahydrofolate reductase</fullName>
    </recommendedName>
</protein>